<name>A0A1T4THV9_9BACT</name>
<keyword evidence="2" id="KW-1185">Reference proteome</keyword>
<evidence type="ECO:0000313" key="1">
    <source>
        <dbReference type="EMBL" id="SKA40017.1"/>
    </source>
</evidence>
<accession>A0A1T4THV9</accession>
<sequence length="59" mass="7093">MKFIQYHVDGLDVDSVGNVFIWIIHDQPDLIRVARKMDMPGFDEKCYWEAKDNWYVSKE</sequence>
<proteinExistence type="predicted"/>
<dbReference type="AlphaFoldDB" id="A0A1T4THV9"/>
<reference evidence="2" key="1">
    <citation type="submission" date="2017-02" db="EMBL/GenBank/DDBJ databases">
        <authorList>
            <person name="Varghese N."/>
            <person name="Submissions S."/>
        </authorList>
    </citation>
    <scope>NUCLEOTIDE SEQUENCE [LARGE SCALE GENOMIC DNA]</scope>
    <source>
        <strain evidence="2">DSM 22224</strain>
    </source>
</reference>
<dbReference type="EMBL" id="FUWZ01000005">
    <property type="protein sequence ID" value="SKA40017.1"/>
    <property type="molecule type" value="Genomic_DNA"/>
</dbReference>
<dbReference type="Proteomes" id="UP000190367">
    <property type="component" value="Unassembled WGS sequence"/>
</dbReference>
<gene>
    <name evidence="1" type="ORF">SAMN04488128_105101</name>
</gene>
<evidence type="ECO:0000313" key="2">
    <source>
        <dbReference type="Proteomes" id="UP000190367"/>
    </source>
</evidence>
<organism evidence="1 2">
    <name type="scientific">Chitinophaga eiseniae</name>
    <dbReference type="NCBI Taxonomy" id="634771"/>
    <lineage>
        <taxon>Bacteria</taxon>
        <taxon>Pseudomonadati</taxon>
        <taxon>Bacteroidota</taxon>
        <taxon>Chitinophagia</taxon>
        <taxon>Chitinophagales</taxon>
        <taxon>Chitinophagaceae</taxon>
        <taxon>Chitinophaga</taxon>
    </lineage>
</organism>
<protein>
    <submittedName>
        <fullName evidence="1">Uncharacterized protein</fullName>
    </submittedName>
</protein>
<dbReference type="STRING" id="634771.SAMN04488128_105101"/>